<accession>A0A383AK15</accession>
<gene>
    <name evidence="1" type="ORF">METZ01_LOCUS461100</name>
</gene>
<dbReference type="EMBL" id="UINC01192888">
    <property type="protein sequence ID" value="SVE08246.1"/>
    <property type="molecule type" value="Genomic_DNA"/>
</dbReference>
<evidence type="ECO:0000313" key="1">
    <source>
        <dbReference type="EMBL" id="SVE08246.1"/>
    </source>
</evidence>
<dbReference type="AlphaFoldDB" id="A0A383AK15"/>
<proteinExistence type="predicted"/>
<protein>
    <submittedName>
        <fullName evidence="1">Uncharacterized protein</fullName>
    </submittedName>
</protein>
<sequence>MTNEKINEKGIVVSLLPFIQNDLDDWCDEENDTSVEDDSYTQEAKDFAIGKFKSFVDDLKGSFEGSIGEKILLNTEGEEDFHELDEKANTIDFPIGAFEETRIYILLTKEVPGILDKILLNTWDFGFHAMFPDDAELIGQNYDYGEYDTGYFADWCDEENYIIGYFKEGGSVIPNDERPYFETVIEAYNNAAGML</sequence>
<reference evidence="1" key="1">
    <citation type="submission" date="2018-05" db="EMBL/GenBank/DDBJ databases">
        <authorList>
            <person name="Lanie J.A."/>
            <person name="Ng W.-L."/>
            <person name="Kazmierczak K.M."/>
            <person name="Andrzejewski T.M."/>
            <person name="Davidsen T.M."/>
            <person name="Wayne K.J."/>
            <person name="Tettelin H."/>
            <person name="Glass J.I."/>
            <person name="Rusch D."/>
            <person name="Podicherti R."/>
            <person name="Tsui H.-C.T."/>
            <person name="Winkler M.E."/>
        </authorList>
    </citation>
    <scope>NUCLEOTIDE SEQUENCE</scope>
</reference>
<organism evidence="1">
    <name type="scientific">marine metagenome</name>
    <dbReference type="NCBI Taxonomy" id="408172"/>
    <lineage>
        <taxon>unclassified sequences</taxon>
        <taxon>metagenomes</taxon>
        <taxon>ecological metagenomes</taxon>
    </lineage>
</organism>
<name>A0A383AK15_9ZZZZ</name>